<keyword evidence="1" id="KW-0472">Membrane</keyword>
<name>B5VUZ6_LIMMA</name>
<protein>
    <submittedName>
        <fullName evidence="2">Uncharacterized protein</fullName>
    </submittedName>
</protein>
<sequence length="171" mass="19063">MVQARHSVSLVMDGWQWSHLVVGSTSRLPFPASIPESCILKLGVAIAFTLYSLISQFVYDLESPALLRFLQASGHINSYGMVRIRVPYIPPRGGSPTRRLFRALHPYFTPKRLARMIGFYHESDLMSMSSGKFGMVWGLTVYSLLSCESFGVLYLIVLRCKANLGLNSGSV</sequence>
<reference evidence="2 3" key="1">
    <citation type="journal article" date="2011" name="Appl. Environ. Microbiol.">
        <title>Contribution of a Sodium Ion Gradient to Energy Conservation during Fermentation in the Cyanobacterium Arthrospira (Spirulina) maxima CS-328.</title>
        <authorList>
            <person name="Carrieri D."/>
            <person name="Ananyev G."/>
            <person name="Lenz O."/>
            <person name="Bryant D.A."/>
            <person name="Dismukes G.C."/>
        </authorList>
    </citation>
    <scope>NUCLEOTIDE SEQUENCE [LARGE SCALE GENOMIC DNA]</scope>
    <source>
        <strain evidence="2 3">CS-328</strain>
    </source>
</reference>
<dbReference type="Proteomes" id="UP000004061">
    <property type="component" value="Unassembled WGS sequence"/>
</dbReference>
<organism evidence="2 3">
    <name type="scientific">Limnospira maxima CS-328</name>
    <dbReference type="NCBI Taxonomy" id="513049"/>
    <lineage>
        <taxon>Bacteria</taxon>
        <taxon>Bacillati</taxon>
        <taxon>Cyanobacteriota</taxon>
        <taxon>Cyanophyceae</taxon>
        <taxon>Oscillatoriophycideae</taxon>
        <taxon>Oscillatoriales</taxon>
        <taxon>Sirenicapillariaceae</taxon>
        <taxon>Limnospira</taxon>
    </lineage>
</organism>
<feature type="transmembrane region" description="Helical" evidence="1">
    <location>
        <begin position="38"/>
        <end position="59"/>
    </location>
</feature>
<keyword evidence="1" id="KW-0812">Transmembrane</keyword>
<evidence type="ECO:0000256" key="1">
    <source>
        <dbReference type="SAM" id="Phobius"/>
    </source>
</evidence>
<accession>B5VUZ6</accession>
<feature type="transmembrane region" description="Helical" evidence="1">
    <location>
        <begin position="135"/>
        <end position="157"/>
    </location>
</feature>
<proteinExistence type="predicted"/>
<dbReference type="EMBL" id="ABYK01000002">
    <property type="protein sequence ID" value="EDZ96841.1"/>
    <property type="molecule type" value="Genomic_DNA"/>
</dbReference>
<evidence type="ECO:0000313" key="2">
    <source>
        <dbReference type="EMBL" id="EDZ96841.1"/>
    </source>
</evidence>
<keyword evidence="1" id="KW-1133">Transmembrane helix</keyword>
<comment type="caution">
    <text evidence="2">The sequence shown here is derived from an EMBL/GenBank/DDBJ whole genome shotgun (WGS) entry which is preliminary data.</text>
</comment>
<evidence type="ECO:0000313" key="3">
    <source>
        <dbReference type="Proteomes" id="UP000004061"/>
    </source>
</evidence>
<gene>
    <name evidence="2" type="ORF">AmaxDRAFT_0330</name>
</gene>
<dbReference type="AlphaFoldDB" id="B5VUZ6"/>
<keyword evidence="3" id="KW-1185">Reference proteome</keyword>